<accession>A0A329MQN3</accession>
<name>A0A329MQN3_9BACL</name>
<evidence type="ECO:0000313" key="3">
    <source>
        <dbReference type="Proteomes" id="UP000250369"/>
    </source>
</evidence>
<organism evidence="2 3">
    <name type="scientific">Paenibacillus contaminans</name>
    <dbReference type="NCBI Taxonomy" id="450362"/>
    <lineage>
        <taxon>Bacteria</taxon>
        <taxon>Bacillati</taxon>
        <taxon>Bacillota</taxon>
        <taxon>Bacilli</taxon>
        <taxon>Bacillales</taxon>
        <taxon>Paenibacillaceae</taxon>
        <taxon>Paenibacillus</taxon>
    </lineage>
</organism>
<dbReference type="OrthoDB" id="9779198at2"/>
<dbReference type="AlphaFoldDB" id="A0A329MQN3"/>
<sequence>MRNAASLIDLSVWTGHWPFTKQRFTKLTELRVRLQALHVAKAFVAPTEAILEQDPLRANKELLSAVKDDFFSPVPIIDLSYANWEENAAMAVADERVKMVKLLPNYHMYEVHEKQLEKLVKLTERHKLIISIQMRVEDMRGQHPLMLVKDNDIVQAVKTMSYFPEQRFVVSNLYIHEVPEALQSLDNVWIDLSSLEDPDIVKKLKENKKFEKVLFATHSPFYIPEASVGKLKLTDAAQEDVDAVAFGNAAKLLDWR</sequence>
<dbReference type="GO" id="GO:0016787">
    <property type="term" value="F:hydrolase activity"/>
    <property type="evidence" value="ECO:0007669"/>
    <property type="project" value="InterPro"/>
</dbReference>
<evidence type="ECO:0000313" key="2">
    <source>
        <dbReference type="EMBL" id="RAV21862.1"/>
    </source>
</evidence>
<keyword evidence="3" id="KW-1185">Reference proteome</keyword>
<dbReference type="InterPro" id="IPR032466">
    <property type="entry name" value="Metal_Hydrolase"/>
</dbReference>
<dbReference type="RefSeq" id="WP_113030172.1">
    <property type="nucleotide sequence ID" value="NZ_QMFB01000003.1"/>
</dbReference>
<protein>
    <recommendedName>
        <fullName evidence="1">Amidohydrolase-related domain-containing protein</fullName>
    </recommendedName>
</protein>
<proteinExistence type="predicted"/>
<dbReference type="SUPFAM" id="SSF51556">
    <property type="entry name" value="Metallo-dependent hydrolases"/>
    <property type="match status" value="1"/>
</dbReference>
<dbReference type="InterPro" id="IPR006680">
    <property type="entry name" value="Amidohydro-rel"/>
</dbReference>
<dbReference type="EMBL" id="QMFB01000003">
    <property type="protein sequence ID" value="RAV21862.1"/>
    <property type="molecule type" value="Genomic_DNA"/>
</dbReference>
<dbReference type="Pfam" id="PF04909">
    <property type="entry name" value="Amidohydro_2"/>
    <property type="match status" value="1"/>
</dbReference>
<evidence type="ECO:0000259" key="1">
    <source>
        <dbReference type="Pfam" id="PF04909"/>
    </source>
</evidence>
<gene>
    <name evidence="2" type="ORF">DQG23_07335</name>
</gene>
<reference evidence="2 3" key="1">
    <citation type="journal article" date="2009" name="Int. J. Syst. Evol. Microbiol.">
        <title>Paenibacillus contaminans sp. nov., isolated from a contaminated laboratory plate.</title>
        <authorList>
            <person name="Chou J.H."/>
            <person name="Lee J.H."/>
            <person name="Lin M.C."/>
            <person name="Chang P.S."/>
            <person name="Arun A.B."/>
            <person name="Young C.C."/>
            <person name="Chen W.M."/>
        </authorList>
    </citation>
    <scope>NUCLEOTIDE SEQUENCE [LARGE SCALE GENOMIC DNA]</scope>
    <source>
        <strain evidence="2 3">CKOBP-6</strain>
    </source>
</reference>
<feature type="domain" description="Amidohydrolase-related" evidence="1">
    <location>
        <begin position="65"/>
        <end position="254"/>
    </location>
</feature>
<dbReference type="Proteomes" id="UP000250369">
    <property type="component" value="Unassembled WGS sequence"/>
</dbReference>
<comment type="caution">
    <text evidence="2">The sequence shown here is derived from an EMBL/GenBank/DDBJ whole genome shotgun (WGS) entry which is preliminary data.</text>
</comment>
<dbReference type="Gene3D" id="3.20.20.140">
    <property type="entry name" value="Metal-dependent hydrolases"/>
    <property type="match status" value="1"/>
</dbReference>